<feature type="compositionally biased region" description="Low complexity" evidence="1">
    <location>
        <begin position="536"/>
        <end position="548"/>
    </location>
</feature>
<accession>A0A176VLK2</accession>
<feature type="compositionally biased region" description="Basic residues" evidence="1">
    <location>
        <begin position="690"/>
        <end position="701"/>
    </location>
</feature>
<comment type="caution">
    <text evidence="2">The sequence shown here is derived from an EMBL/GenBank/DDBJ whole genome shotgun (WGS) entry which is preliminary data.</text>
</comment>
<dbReference type="Proteomes" id="UP000077202">
    <property type="component" value="Unassembled WGS sequence"/>
</dbReference>
<evidence type="ECO:0000256" key="1">
    <source>
        <dbReference type="SAM" id="MobiDB-lite"/>
    </source>
</evidence>
<feature type="compositionally biased region" description="Low complexity" evidence="1">
    <location>
        <begin position="458"/>
        <end position="486"/>
    </location>
</feature>
<organism evidence="2 3">
    <name type="scientific">Marchantia polymorpha subsp. ruderalis</name>
    <dbReference type="NCBI Taxonomy" id="1480154"/>
    <lineage>
        <taxon>Eukaryota</taxon>
        <taxon>Viridiplantae</taxon>
        <taxon>Streptophyta</taxon>
        <taxon>Embryophyta</taxon>
        <taxon>Marchantiophyta</taxon>
        <taxon>Marchantiopsida</taxon>
        <taxon>Marchantiidae</taxon>
        <taxon>Marchantiales</taxon>
        <taxon>Marchantiaceae</taxon>
        <taxon>Marchantia</taxon>
    </lineage>
</organism>
<dbReference type="AlphaFoldDB" id="A0A176VLK2"/>
<dbReference type="EMBL" id="LVLJ01003336">
    <property type="protein sequence ID" value="OAE21839.1"/>
    <property type="molecule type" value="Genomic_DNA"/>
</dbReference>
<evidence type="ECO:0000313" key="2">
    <source>
        <dbReference type="EMBL" id="OAE21839.1"/>
    </source>
</evidence>
<feature type="region of interest" description="Disordered" evidence="1">
    <location>
        <begin position="670"/>
        <end position="702"/>
    </location>
</feature>
<feature type="compositionally biased region" description="Basic and acidic residues" evidence="1">
    <location>
        <begin position="670"/>
        <end position="689"/>
    </location>
</feature>
<feature type="compositionally biased region" description="Basic and acidic residues" evidence="1">
    <location>
        <begin position="487"/>
        <end position="514"/>
    </location>
</feature>
<protein>
    <submittedName>
        <fullName evidence="2">Uncharacterized protein</fullName>
    </submittedName>
</protein>
<reference evidence="2" key="1">
    <citation type="submission" date="2016-03" db="EMBL/GenBank/DDBJ databases">
        <title>Mechanisms controlling the formation of the plant cell surface in tip-growing cells are functionally conserved among land plants.</title>
        <authorList>
            <person name="Honkanen S."/>
            <person name="Jones V.A."/>
            <person name="Morieri G."/>
            <person name="Champion C."/>
            <person name="Hetherington A.J."/>
            <person name="Kelly S."/>
            <person name="Saint-Marcoux D."/>
            <person name="Proust H."/>
            <person name="Prescott H."/>
            <person name="Dolan L."/>
        </authorList>
    </citation>
    <scope>NUCLEOTIDE SEQUENCE [LARGE SCALE GENOMIC DNA]</scope>
    <source>
        <tissue evidence="2">Whole gametophyte</tissue>
    </source>
</reference>
<name>A0A176VLK2_MARPO</name>
<feature type="region of interest" description="Disordered" evidence="1">
    <location>
        <begin position="439"/>
        <end position="561"/>
    </location>
</feature>
<sequence>MENVKELYDIEHSAPDDYKGPTKYETEFIIGPVANAGLSKMHAAMHTALHHHMGRGHKDRHCCSPNFDPGIRLRSRSLRNSLVYGTRKVRTKGLKVDESIRMMQVKFRSRSIRDSLVYGTRTKRCRHKQCTAWDHQHEWNEVLEKWDVPMSMLHNEKKRSVWFEARQSVLDQEMIRRKSIPRNRYGELETDGGLYCGYYLPEVILRPWHQGGHTHDFYRYTRDIRPDDWMWEPQWYDPEPEKIEYHIRKIKELWNWHRRRNLIGDMRYMFARIAEARRQRRHFQRLKLRLKKKVLLWTELNRNSLWFNPWPEGDQQPELVRRSLMMISKRLSTCAPMWNEYFADLPTCEFFLNHLDELAPEVWERFHFNCKLHKHLDQHERRATLQALIAAANAEPVEEEEKIVLPPLCAPVLALEEFRRQWADLRAEWAAIMAARAPPPAEIPPTIDEIKDGKKGSKQQQQKALPAAAIAESQPPKARASAAAAADSKDKKDVRASKDEKDVRASKDEKDVRASKAPQGSSSTKPGIEAPEKKGVGPAVQPAAGAPAAKRKKSVKLDPPPLPAQVVFLKKGEGRQSMSKPPPTAAELKLLLLDRPLPPEEDLPAPEPVEEYVPFKFPLRKRRVRWSIIGGKVPILPPPGSRPPLSPESAKAALDLLDLDAFEAKLEAAKPKVAEKKGKGKGKDAVAGKDKKKAQPKKKVGSPKLKLLLQNYREPLASSALPEFMAIQINYNQLER</sequence>
<evidence type="ECO:0000313" key="3">
    <source>
        <dbReference type="Proteomes" id="UP000077202"/>
    </source>
</evidence>
<keyword evidence="3" id="KW-1185">Reference proteome</keyword>
<gene>
    <name evidence="2" type="ORF">AXG93_138s1100</name>
</gene>
<proteinExistence type="predicted"/>